<dbReference type="EMBL" id="AHMO02000008">
    <property type="protein sequence ID" value="EQA44494.1"/>
    <property type="molecule type" value="Genomic_DNA"/>
</dbReference>
<protein>
    <submittedName>
        <fullName evidence="1">Uncharacterized protein</fullName>
    </submittedName>
</protein>
<evidence type="ECO:0000313" key="2">
    <source>
        <dbReference type="Proteomes" id="UP000015454"/>
    </source>
</evidence>
<evidence type="ECO:0000313" key="1">
    <source>
        <dbReference type="EMBL" id="EQA44494.1"/>
    </source>
</evidence>
<gene>
    <name evidence="1" type="ORF">LEP1GSC050_3401</name>
</gene>
<name>T0GCE0_9LEPT</name>
<accession>T0GCE0</accession>
<proteinExistence type="predicted"/>
<sequence length="91" mass="10514">MVRKNLKRGQILIVLSKRIASHLKSVRLIKGSISKSRDTDLLSCCSVFIATLPFKPALEVETLLERKWIMGFKYESQRDSFEAERNIVRGY</sequence>
<keyword evidence="2" id="KW-1185">Reference proteome</keyword>
<dbReference type="Proteomes" id="UP000015454">
    <property type="component" value="Unassembled WGS sequence"/>
</dbReference>
<comment type="caution">
    <text evidence="1">The sequence shown here is derived from an EMBL/GenBank/DDBJ whole genome shotgun (WGS) entry which is preliminary data.</text>
</comment>
<organism evidence="1 2">
    <name type="scientific">Leptospira broomii serovar Hurstbridge str. 5399</name>
    <dbReference type="NCBI Taxonomy" id="1049789"/>
    <lineage>
        <taxon>Bacteria</taxon>
        <taxon>Pseudomonadati</taxon>
        <taxon>Spirochaetota</taxon>
        <taxon>Spirochaetia</taxon>
        <taxon>Leptospirales</taxon>
        <taxon>Leptospiraceae</taxon>
        <taxon>Leptospira</taxon>
    </lineage>
</organism>
<dbReference type="AlphaFoldDB" id="T0GCE0"/>
<reference evidence="1" key="1">
    <citation type="submission" date="2013-05" db="EMBL/GenBank/DDBJ databases">
        <authorList>
            <person name="Harkins D.M."/>
            <person name="Durkin A.S."/>
            <person name="Brinkac L.M."/>
            <person name="Haft D.H."/>
            <person name="Selengut J.D."/>
            <person name="Sanka R."/>
            <person name="DePew J."/>
            <person name="Purushe J."/>
            <person name="Hartskeerl R.A."/>
            <person name="Ahmed A."/>
            <person name="van der Linden H."/>
            <person name="Goris M.G.A."/>
            <person name="Vinetz J.M."/>
            <person name="Sutton G.G."/>
            <person name="Nierman W.C."/>
            <person name="Fouts D.E."/>
        </authorList>
    </citation>
    <scope>NUCLEOTIDE SEQUENCE [LARGE SCALE GENOMIC DNA]</scope>
    <source>
        <strain evidence="1">5399</strain>
    </source>
</reference>